<name>A0A086SSZ0_HAPC1</name>
<comment type="caution">
    <text evidence="2">The sequence shown here is derived from an EMBL/GenBank/DDBJ whole genome shotgun (WGS) entry which is preliminary data.</text>
</comment>
<dbReference type="Proteomes" id="UP000029964">
    <property type="component" value="Unassembled WGS sequence"/>
</dbReference>
<dbReference type="EMBL" id="JPKY01000336">
    <property type="protein sequence ID" value="KFH40222.1"/>
    <property type="molecule type" value="Genomic_DNA"/>
</dbReference>
<accession>A0A086SSZ0</accession>
<evidence type="ECO:0000256" key="1">
    <source>
        <dbReference type="SAM" id="SignalP"/>
    </source>
</evidence>
<dbReference type="HOGENOM" id="CLU_2775358_0_0_1"/>
<sequence length="69" mass="7130">MRFTISLIPALLMTVGCATASPAAPTDGELPAEFVEASKQAGADSMVAIVKSMGDLESADDLNCTKELK</sequence>
<dbReference type="AlphaFoldDB" id="A0A086SSZ0"/>
<feature type="chain" id="PRO_5001814937" evidence="1">
    <location>
        <begin position="21"/>
        <end position="69"/>
    </location>
</feature>
<proteinExistence type="predicted"/>
<gene>
    <name evidence="2" type="ORF">ACRE_091180</name>
</gene>
<evidence type="ECO:0000313" key="3">
    <source>
        <dbReference type="Proteomes" id="UP000029964"/>
    </source>
</evidence>
<reference evidence="3" key="1">
    <citation type="journal article" date="2014" name="Genome Announc.">
        <title>Genome sequence and annotation of Acremonium chrysogenum, producer of the beta-lactam antibiotic cephalosporin C.</title>
        <authorList>
            <person name="Terfehr D."/>
            <person name="Dahlmann T.A."/>
            <person name="Specht T."/>
            <person name="Zadra I."/>
            <person name="Kuernsteiner H."/>
            <person name="Kueck U."/>
        </authorList>
    </citation>
    <scope>NUCLEOTIDE SEQUENCE [LARGE SCALE GENOMIC DNA]</scope>
    <source>
        <strain evidence="3">ATCC 11550 / CBS 779.69 / DSM 880 / IAM 14645 / JCM 23072 / IMI 49137</strain>
    </source>
</reference>
<protein>
    <submittedName>
        <fullName evidence="2">Uncharacterized protein</fullName>
    </submittedName>
</protein>
<dbReference type="PROSITE" id="PS51257">
    <property type="entry name" value="PROKAR_LIPOPROTEIN"/>
    <property type="match status" value="1"/>
</dbReference>
<evidence type="ECO:0000313" key="2">
    <source>
        <dbReference type="EMBL" id="KFH40222.1"/>
    </source>
</evidence>
<keyword evidence="1" id="KW-0732">Signal</keyword>
<organism evidence="2 3">
    <name type="scientific">Hapsidospora chrysogenum (strain ATCC 11550 / CBS 779.69 / DSM 880 / IAM 14645 / JCM 23072 / IMI 49137)</name>
    <name type="common">Acremonium chrysogenum</name>
    <dbReference type="NCBI Taxonomy" id="857340"/>
    <lineage>
        <taxon>Eukaryota</taxon>
        <taxon>Fungi</taxon>
        <taxon>Dikarya</taxon>
        <taxon>Ascomycota</taxon>
        <taxon>Pezizomycotina</taxon>
        <taxon>Sordariomycetes</taxon>
        <taxon>Hypocreomycetidae</taxon>
        <taxon>Hypocreales</taxon>
        <taxon>Bionectriaceae</taxon>
        <taxon>Hapsidospora</taxon>
    </lineage>
</organism>
<feature type="signal peptide" evidence="1">
    <location>
        <begin position="1"/>
        <end position="20"/>
    </location>
</feature>
<keyword evidence="3" id="KW-1185">Reference proteome</keyword>